<keyword evidence="3" id="KW-1185">Reference proteome</keyword>
<dbReference type="EMBL" id="KZ679270">
    <property type="protein sequence ID" value="PTB36604.1"/>
    <property type="molecule type" value="Genomic_DNA"/>
</dbReference>
<feature type="compositionally biased region" description="Basic and acidic residues" evidence="1">
    <location>
        <begin position="41"/>
        <end position="57"/>
    </location>
</feature>
<sequence>MGLFATGSKAQSASRSDRSRKGAQDNNKRPGSSSRNAVQRRGREAHEARQTSYRSRETTTAARQGYRQLAACMCVCPRMSSGCLGSFG</sequence>
<protein>
    <submittedName>
        <fullName evidence="2">Uncharacterized protein</fullName>
    </submittedName>
</protein>
<dbReference type="AlphaFoldDB" id="A0A2T3YVP0"/>
<gene>
    <name evidence="2" type="ORF">M441DRAFT_62072</name>
</gene>
<name>A0A2T3YVP0_TRIA4</name>
<accession>A0A2T3YVP0</accession>
<evidence type="ECO:0000313" key="3">
    <source>
        <dbReference type="Proteomes" id="UP000240493"/>
    </source>
</evidence>
<proteinExistence type="predicted"/>
<evidence type="ECO:0000313" key="2">
    <source>
        <dbReference type="EMBL" id="PTB36604.1"/>
    </source>
</evidence>
<feature type="region of interest" description="Disordered" evidence="1">
    <location>
        <begin position="1"/>
        <end position="60"/>
    </location>
</feature>
<feature type="compositionally biased region" description="Basic and acidic residues" evidence="1">
    <location>
        <begin position="15"/>
        <end position="28"/>
    </location>
</feature>
<organism evidence="2 3">
    <name type="scientific">Trichoderma asperellum (strain ATCC 204424 / CBS 433.97 / NBRC 101777)</name>
    <dbReference type="NCBI Taxonomy" id="1042311"/>
    <lineage>
        <taxon>Eukaryota</taxon>
        <taxon>Fungi</taxon>
        <taxon>Dikarya</taxon>
        <taxon>Ascomycota</taxon>
        <taxon>Pezizomycotina</taxon>
        <taxon>Sordariomycetes</taxon>
        <taxon>Hypocreomycetidae</taxon>
        <taxon>Hypocreales</taxon>
        <taxon>Hypocreaceae</taxon>
        <taxon>Trichoderma</taxon>
    </lineage>
</organism>
<reference evidence="2 3" key="1">
    <citation type="submission" date="2016-07" db="EMBL/GenBank/DDBJ databases">
        <title>Multiple horizontal gene transfer events from other fungi enriched the ability of initially mycotrophic Trichoderma (Ascomycota) to feed on dead plant biomass.</title>
        <authorList>
            <consortium name="DOE Joint Genome Institute"/>
            <person name="Aerts A."/>
            <person name="Atanasova L."/>
            <person name="Chenthamara K."/>
            <person name="Zhang J."/>
            <person name="Grujic M."/>
            <person name="Henrissat B."/>
            <person name="Kuo A."/>
            <person name="Salamov A."/>
            <person name="Lipzen A."/>
            <person name="Labutti K."/>
            <person name="Barry K."/>
            <person name="Miao Y."/>
            <person name="Rahimi M.J."/>
            <person name="Shen Q."/>
            <person name="Grigoriev I.V."/>
            <person name="Kubicek C.P."/>
            <person name="Druzhinina I.S."/>
        </authorList>
    </citation>
    <scope>NUCLEOTIDE SEQUENCE [LARGE SCALE GENOMIC DNA]</scope>
    <source>
        <strain evidence="2 3">CBS 433.97</strain>
    </source>
</reference>
<evidence type="ECO:0000256" key="1">
    <source>
        <dbReference type="SAM" id="MobiDB-lite"/>
    </source>
</evidence>
<dbReference type="Proteomes" id="UP000240493">
    <property type="component" value="Unassembled WGS sequence"/>
</dbReference>